<accession>A0ABS2CE04</accession>
<keyword evidence="1" id="KW-0732">Signal</keyword>
<keyword evidence="4" id="KW-1185">Reference proteome</keyword>
<feature type="domain" description="Ice-binding protein C-terminal" evidence="2">
    <location>
        <begin position="139"/>
        <end position="162"/>
    </location>
</feature>
<dbReference type="Proteomes" id="UP001195660">
    <property type="component" value="Unassembled WGS sequence"/>
</dbReference>
<evidence type="ECO:0000313" key="4">
    <source>
        <dbReference type="Proteomes" id="UP001195660"/>
    </source>
</evidence>
<name>A0ABS2CE04_9NEIS</name>
<evidence type="ECO:0000256" key="1">
    <source>
        <dbReference type="SAM" id="SignalP"/>
    </source>
</evidence>
<protein>
    <submittedName>
        <fullName evidence="3">PEP-CTERM sorting domain-containing protein</fullName>
    </submittedName>
</protein>
<proteinExistence type="predicted"/>
<organism evidence="3 4">
    <name type="scientific">Deefgea chitinilytica</name>
    <dbReference type="NCBI Taxonomy" id="570276"/>
    <lineage>
        <taxon>Bacteria</taxon>
        <taxon>Pseudomonadati</taxon>
        <taxon>Pseudomonadota</taxon>
        <taxon>Betaproteobacteria</taxon>
        <taxon>Neisseriales</taxon>
        <taxon>Chitinibacteraceae</taxon>
        <taxon>Deefgea</taxon>
    </lineage>
</organism>
<reference evidence="3 4" key="1">
    <citation type="submission" date="2019-11" db="EMBL/GenBank/DDBJ databases">
        <title>Novel Deefgea species.</title>
        <authorList>
            <person name="Han J.-H."/>
        </authorList>
    </citation>
    <scope>NUCLEOTIDE SEQUENCE [LARGE SCALE GENOMIC DNA]</scope>
    <source>
        <strain evidence="3 4">LMG 24817</strain>
    </source>
</reference>
<evidence type="ECO:0000313" key="3">
    <source>
        <dbReference type="EMBL" id="MBM5572360.1"/>
    </source>
</evidence>
<dbReference type="NCBIfam" id="NF038126">
    <property type="entry name" value="PEP_CTERM_FxDxF"/>
    <property type="match status" value="1"/>
</dbReference>
<feature type="chain" id="PRO_5046030986" evidence="1">
    <location>
        <begin position="22"/>
        <end position="168"/>
    </location>
</feature>
<evidence type="ECO:0000259" key="2">
    <source>
        <dbReference type="Pfam" id="PF07589"/>
    </source>
</evidence>
<dbReference type="InterPro" id="IPR013424">
    <property type="entry name" value="Ice-binding_C"/>
</dbReference>
<sequence>MNIKHLAVAAVIGFSAVASQAAIKNVTFTNGSSITFGEKITKLGNSWTFDSFTFKVNDNSPILFSFFADPAKKNTGTINSLKLTLLNGKSKVGDTQTFNSSTGSFLFSGDTFASNKNYKFRIDGLSTDFRGDLNYTVAAVPEPETYALMGMGLVGLLAARRRKMKATK</sequence>
<dbReference type="NCBIfam" id="TIGR02595">
    <property type="entry name" value="PEP_CTERM"/>
    <property type="match status" value="1"/>
</dbReference>
<dbReference type="Pfam" id="PF07589">
    <property type="entry name" value="PEP-CTERM"/>
    <property type="match status" value="1"/>
</dbReference>
<dbReference type="EMBL" id="WOFE01000006">
    <property type="protein sequence ID" value="MBM5572360.1"/>
    <property type="molecule type" value="Genomic_DNA"/>
</dbReference>
<comment type="caution">
    <text evidence="3">The sequence shown here is derived from an EMBL/GenBank/DDBJ whole genome shotgun (WGS) entry which is preliminary data.</text>
</comment>
<feature type="signal peptide" evidence="1">
    <location>
        <begin position="1"/>
        <end position="21"/>
    </location>
</feature>
<gene>
    <name evidence="3" type="ORF">GM173_12350</name>
</gene>